<keyword evidence="2" id="KW-0503">Monooxygenase</keyword>
<evidence type="ECO:0000313" key="4">
    <source>
        <dbReference type="EMBL" id="WYF46052.1"/>
    </source>
</evidence>
<accession>A0AAU6Q6X9</accession>
<feature type="compositionally biased region" description="Basic and acidic residues" evidence="3">
    <location>
        <begin position="20"/>
        <end position="32"/>
    </location>
</feature>
<dbReference type="PROSITE" id="PS00086">
    <property type="entry name" value="CYTOCHROME_P450"/>
    <property type="match status" value="1"/>
</dbReference>
<dbReference type="GO" id="GO:0016705">
    <property type="term" value="F:oxidoreductase activity, acting on paired donors, with incorporation or reduction of molecular oxygen"/>
    <property type="evidence" value="ECO:0007669"/>
    <property type="project" value="InterPro"/>
</dbReference>
<gene>
    <name evidence="4" type="ORF">WDJ50_16660</name>
</gene>
<keyword evidence="2" id="KW-0479">Metal-binding</keyword>
<dbReference type="InterPro" id="IPR002397">
    <property type="entry name" value="Cyt_P450_B"/>
</dbReference>
<dbReference type="PANTHER" id="PTHR46696:SF6">
    <property type="entry name" value="P450, PUTATIVE (EUROFUNG)-RELATED"/>
    <property type="match status" value="1"/>
</dbReference>
<keyword evidence="2" id="KW-0408">Iron</keyword>
<dbReference type="RefSeq" id="WP_339097459.1">
    <property type="nucleotide sequence ID" value="NZ_CP149783.1"/>
</dbReference>
<evidence type="ECO:0000256" key="1">
    <source>
        <dbReference type="ARBA" id="ARBA00010617"/>
    </source>
</evidence>
<dbReference type="GO" id="GO:0005506">
    <property type="term" value="F:iron ion binding"/>
    <property type="evidence" value="ECO:0007669"/>
    <property type="project" value="InterPro"/>
</dbReference>
<evidence type="ECO:0000256" key="2">
    <source>
        <dbReference type="RuleBase" id="RU000461"/>
    </source>
</evidence>
<comment type="similarity">
    <text evidence="1 2">Belongs to the cytochrome P450 family.</text>
</comment>
<dbReference type="SUPFAM" id="SSF48264">
    <property type="entry name" value="Cytochrome P450"/>
    <property type="match status" value="1"/>
</dbReference>
<dbReference type="PRINTS" id="PR00385">
    <property type="entry name" value="P450"/>
</dbReference>
<reference evidence="4" key="1">
    <citation type="submission" date="2024-03" db="EMBL/GenBank/DDBJ databases">
        <title>Deinococcus weizhi sp. nov., isolated from human skin.</title>
        <authorList>
            <person name="Wei Z."/>
            <person name="Tian F."/>
            <person name="Yang C."/>
            <person name="Xin L.T."/>
            <person name="Wen Z.J."/>
            <person name="Lan K.C."/>
            <person name="Yu L."/>
            <person name="Zhe W."/>
            <person name="Dan F.D."/>
            <person name="Jun W."/>
            <person name="Rui Z."/>
            <person name="Yong X.J."/>
            <person name="Ting Y."/>
            <person name="Wei X."/>
            <person name="Xu Z.G."/>
            <person name="Xin Z."/>
            <person name="Dong F.G."/>
            <person name="Ni X.M."/>
            <person name="Zheng M.G."/>
            <person name="Chun Y."/>
            <person name="Qian W.X."/>
        </authorList>
    </citation>
    <scope>NUCLEOTIDE SEQUENCE</scope>
    <source>
        <strain evidence="4">VB142</strain>
    </source>
</reference>
<keyword evidence="2" id="KW-0560">Oxidoreductase</keyword>
<dbReference type="EMBL" id="CP149783">
    <property type="protein sequence ID" value="WYF46052.1"/>
    <property type="molecule type" value="Genomic_DNA"/>
</dbReference>
<dbReference type="Pfam" id="PF00067">
    <property type="entry name" value="p450"/>
    <property type="match status" value="1"/>
</dbReference>
<dbReference type="Gene3D" id="1.10.630.10">
    <property type="entry name" value="Cytochrome P450"/>
    <property type="match status" value="1"/>
</dbReference>
<name>A0AAU6Q6X9_9DEIO</name>
<dbReference type="InterPro" id="IPR001128">
    <property type="entry name" value="Cyt_P450"/>
</dbReference>
<feature type="region of interest" description="Disordered" evidence="3">
    <location>
        <begin position="1"/>
        <end position="32"/>
    </location>
</feature>
<dbReference type="PANTHER" id="PTHR46696">
    <property type="entry name" value="P450, PUTATIVE (EUROFUNG)-RELATED"/>
    <property type="match status" value="1"/>
</dbReference>
<proteinExistence type="inferred from homology"/>
<dbReference type="InterPro" id="IPR017972">
    <property type="entry name" value="Cyt_P450_CS"/>
</dbReference>
<dbReference type="AlphaFoldDB" id="A0AAU6Q6X9"/>
<organism evidence="4">
    <name type="scientific">Deinococcus sp. VB142</name>
    <dbReference type="NCBI Taxonomy" id="3112952"/>
    <lineage>
        <taxon>Bacteria</taxon>
        <taxon>Thermotogati</taxon>
        <taxon>Deinococcota</taxon>
        <taxon>Deinococci</taxon>
        <taxon>Deinococcales</taxon>
        <taxon>Deinococcaceae</taxon>
        <taxon>Deinococcus</taxon>
    </lineage>
</organism>
<sequence>MTQPHESAPRCPFSGQTESLTRRHDRLGADNPEPAHLEQLQHFGAVRQILKDDEADQMGFLAKFASDPRLGRAPVLYMKGDEHTEMRRATARYFTPTAVNSYGPMIADLCDELLAELLQRGEMNLDDLSLRLAVQVAASVVGLTDSRLPGMEKRIEAFVSSKIDGAPGAVTKSSPVRDASMAGATGLFFMLDVKPATQARRKAPKDDLISYLLERDYTDQEILTECITYATAGMITTREFITLAAYQMLQKPELRSDYVHGTEKERHAILHELLRLDPVVTMLYRKTERDLEVGGQHYPAGTTFGLNIQTANVDPAIMGENAEELCPHRKLPRGVQAQGLAFGDGAHRCPGAFLAIKESDMFLRRLLMWQDLEIVKHPHIGSNEIVKGYELRGLRVRLGDRHRGANA</sequence>
<dbReference type="CDD" id="cd00302">
    <property type="entry name" value="cytochrome_P450"/>
    <property type="match status" value="1"/>
</dbReference>
<dbReference type="GO" id="GO:0004497">
    <property type="term" value="F:monooxygenase activity"/>
    <property type="evidence" value="ECO:0007669"/>
    <property type="project" value="UniProtKB-KW"/>
</dbReference>
<dbReference type="GO" id="GO:0020037">
    <property type="term" value="F:heme binding"/>
    <property type="evidence" value="ECO:0007669"/>
    <property type="project" value="InterPro"/>
</dbReference>
<evidence type="ECO:0000256" key="3">
    <source>
        <dbReference type="SAM" id="MobiDB-lite"/>
    </source>
</evidence>
<protein>
    <submittedName>
        <fullName evidence="4">Cytochrome P450</fullName>
    </submittedName>
</protein>
<dbReference type="PRINTS" id="PR00359">
    <property type="entry name" value="BP450"/>
</dbReference>
<keyword evidence="2" id="KW-0349">Heme</keyword>
<dbReference type="InterPro" id="IPR036396">
    <property type="entry name" value="Cyt_P450_sf"/>
</dbReference>